<dbReference type="GO" id="GO:0004802">
    <property type="term" value="F:transketolase activity"/>
    <property type="evidence" value="ECO:0007669"/>
    <property type="project" value="UniProtKB-EC"/>
</dbReference>
<dbReference type="InterPro" id="IPR029061">
    <property type="entry name" value="THDP-binding"/>
</dbReference>
<dbReference type="Pfam" id="PF00456">
    <property type="entry name" value="Transketolase_N"/>
    <property type="match status" value="1"/>
</dbReference>
<keyword evidence="3" id="KW-0786">Thiamine pyrophosphate</keyword>
<dbReference type="EMBL" id="KF900484">
    <property type="protein sequence ID" value="AIE96632.1"/>
    <property type="molecule type" value="Genomic_DNA"/>
</dbReference>
<accession>A0A075G4B3</accession>
<organism evidence="6">
    <name type="scientific">uncultured marine thaumarchaeote AD1000_82_B05</name>
    <dbReference type="NCBI Taxonomy" id="1455944"/>
    <lineage>
        <taxon>Archaea</taxon>
        <taxon>Nitrososphaerota</taxon>
        <taxon>environmental samples</taxon>
    </lineage>
</organism>
<dbReference type="AlphaFoldDB" id="A0A075G4B3"/>
<dbReference type="SUPFAM" id="SSF52518">
    <property type="entry name" value="Thiamin diphosphate-binding fold (THDP-binding)"/>
    <property type="match status" value="1"/>
</dbReference>
<dbReference type="PANTHER" id="PTHR47514:SF1">
    <property type="entry name" value="TRANSKETOLASE N-TERMINAL SECTION-RELATED"/>
    <property type="match status" value="1"/>
</dbReference>
<dbReference type="InterPro" id="IPR005474">
    <property type="entry name" value="Transketolase_N"/>
</dbReference>
<keyword evidence="4" id="KW-0812">Transmembrane</keyword>
<keyword evidence="6" id="KW-0808">Transferase</keyword>
<comment type="cofactor">
    <cofactor evidence="1">
        <name>thiamine diphosphate</name>
        <dbReference type="ChEBI" id="CHEBI:58937"/>
    </cofactor>
</comment>
<evidence type="ECO:0000259" key="5">
    <source>
        <dbReference type="Pfam" id="PF00456"/>
    </source>
</evidence>
<keyword evidence="4" id="KW-1133">Transmembrane helix</keyword>
<evidence type="ECO:0000313" key="6">
    <source>
        <dbReference type="EMBL" id="AIE96632.1"/>
    </source>
</evidence>
<proteinExistence type="inferred from homology"/>
<feature type="transmembrane region" description="Helical" evidence="4">
    <location>
        <begin position="63"/>
        <end position="84"/>
    </location>
</feature>
<feature type="domain" description="Transketolase N-terminal" evidence="5">
    <location>
        <begin position="25"/>
        <end position="267"/>
    </location>
</feature>
<dbReference type="GO" id="GO:0006082">
    <property type="term" value="P:organic acid metabolic process"/>
    <property type="evidence" value="ECO:0007669"/>
    <property type="project" value="UniProtKB-ARBA"/>
</dbReference>
<evidence type="ECO:0000256" key="3">
    <source>
        <dbReference type="ARBA" id="ARBA00023052"/>
    </source>
</evidence>
<name>A0A075G4B3_9ARCH</name>
<sequence length="277" mass="31328">MNNLNEQEFSDFLLSCKKNVLKMAKNGGCFIGSAFSCIDILAYLYSNIFDIEKIKNRKKDRDILILSKGHAVAALYGVLAQVGIISKDRLENYLTIKDDLYWHPNPNIPGIEFHTGSMGHGLSIGIGMAFASKLNKINNKIFVILGDGELNEGSVWESVLIANAYKLNNLVVIIDRNFRQANLKTEELIPLESLQEKFSAFGWETLLCHGHAIDEIQKTFEQISKTVLDKPRVIIANTVRGNGIPLMEDNSKYWFGNFNEKELEEFHKMLDEGARKK</sequence>
<dbReference type="EC" id="2.2.1.1" evidence="6"/>
<evidence type="ECO:0000256" key="4">
    <source>
        <dbReference type="SAM" id="Phobius"/>
    </source>
</evidence>
<reference evidence="6" key="1">
    <citation type="journal article" date="2014" name="Genome Biol. Evol.">
        <title>Pangenome evidence for extensive interdomain horizontal transfer affecting lineage core and shell genes in uncultured planktonic thaumarchaeota and euryarchaeota.</title>
        <authorList>
            <person name="Deschamps P."/>
            <person name="Zivanovic Y."/>
            <person name="Moreira D."/>
            <person name="Rodriguez-Valera F."/>
            <person name="Lopez-Garcia P."/>
        </authorList>
    </citation>
    <scope>NUCLEOTIDE SEQUENCE</scope>
</reference>
<evidence type="ECO:0000256" key="2">
    <source>
        <dbReference type="ARBA" id="ARBA00007131"/>
    </source>
</evidence>
<keyword evidence="4" id="KW-0472">Membrane</keyword>
<dbReference type="GO" id="GO:0044272">
    <property type="term" value="P:sulfur compound biosynthetic process"/>
    <property type="evidence" value="ECO:0007669"/>
    <property type="project" value="UniProtKB-ARBA"/>
</dbReference>
<protein>
    <submittedName>
        <fullName evidence="6">Transketolase domain-containing protein (TktA, tktB)</fullName>
        <ecNumber evidence="6">2.2.1.1</ecNumber>
    </submittedName>
</protein>
<evidence type="ECO:0000256" key="1">
    <source>
        <dbReference type="ARBA" id="ARBA00001964"/>
    </source>
</evidence>
<dbReference type="CDD" id="cd02012">
    <property type="entry name" value="TPP_TK"/>
    <property type="match status" value="1"/>
</dbReference>
<dbReference type="Gene3D" id="3.40.50.970">
    <property type="match status" value="1"/>
</dbReference>
<comment type="similarity">
    <text evidence="2">Belongs to the transketolase family.</text>
</comment>
<gene>
    <name evidence="6" type="primary">tktA</name>
    <name evidence="6" type="synonym">tktB</name>
</gene>
<dbReference type="PANTHER" id="PTHR47514">
    <property type="entry name" value="TRANSKETOLASE N-TERMINAL SECTION-RELATED"/>
    <property type="match status" value="1"/>
</dbReference>